<dbReference type="GO" id="GO:0003677">
    <property type="term" value="F:DNA binding"/>
    <property type="evidence" value="ECO:0007669"/>
    <property type="project" value="InterPro"/>
</dbReference>
<dbReference type="HOGENOM" id="CLU_007524_0_3_10"/>
<name>H6L6Z4_SAPGL</name>
<evidence type="ECO:0000256" key="2">
    <source>
        <dbReference type="ARBA" id="ARBA00022840"/>
    </source>
</evidence>
<keyword evidence="2" id="KW-0067">ATP-binding</keyword>
<dbReference type="EC" id="3.1.11.5" evidence="4"/>
<dbReference type="Pfam" id="PF23139">
    <property type="entry name" value="OB_YrrC"/>
    <property type="match status" value="1"/>
</dbReference>
<dbReference type="NCBIfam" id="TIGR01448">
    <property type="entry name" value="recD_rel"/>
    <property type="match status" value="1"/>
</dbReference>
<accession>H6L6Z4</accession>
<organism evidence="4 5">
    <name type="scientific">Saprospira grandis (strain Lewin)</name>
    <dbReference type="NCBI Taxonomy" id="984262"/>
    <lineage>
        <taxon>Bacteria</taxon>
        <taxon>Pseudomonadati</taxon>
        <taxon>Bacteroidota</taxon>
        <taxon>Saprospiria</taxon>
        <taxon>Saprospirales</taxon>
        <taxon>Saprospiraceae</taxon>
        <taxon>Saprospira</taxon>
    </lineage>
</organism>
<keyword evidence="1" id="KW-0547">Nucleotide-binding</keyword>
<dbReference type="Gene3D" id="3.40.50.300">
    <property type="entry name" value="P-loop containing nucleotide triphosphate hydrolases"/>
    <property type="match status" value="2"/>
</dbReference>
<dbReference type="Pfam" id="PF13538">
    <property type="entry name" value="UvrD_C_2"/>
    <property type="match status" value="1"/>
</dbReference>
<sequence length="762" mass="85961">MDAISQRLKGQLTHIIYRNEENGYTVARFQPDDGGKQTVVVGSLLGVEKGEKLICQGYWTNNKRHGKQFQVEQFEQQLPQSPEDIERYLSSGQIRGVGPTFAKRIVAKFGKETLDVIENSPEKLLDVRGISQNKLDLIISSWQEQQKARSLIIFLQKNGISPAFAQKIYKKYGSESIAKIKQNPYCLANDIEGIGFTKADEIAKKMGLQQEDPKRVSAALLYLLQELAGQGHSCYPLQSFLQEGGQMLALGQEQLQGPLAQLKDKKEVFVERFWDESKGQDERLIWSKSLYYQEKDIIEQLDRLNKYPQTWAEDIDIESELELAQKNTAIDLAPEQLEAVRRSLSHKLHIITGGPGTGKSTITKIILNILSRHSDTICLAAPTGRAAKRLAEVTGQEASTIHSLLSIGIGAYYNQHIRNMEELDCDVLIVDEASMIDTTLMAILLHALPHHAKLILVGDVDQLPSVGPGNVLDDLMGSDKLAVTRLKEIFRQAANSKIVRNAHKINQGIFPDIQTEADADFFFIPKANAAEAAQMIPELMAKRLPKRYSFDAKKDIQLLCPIHKGELGTRALNKSLQKALNPNGPKKDKIERGEQVFYLGDKVMQLKNDYEKGVYNGDIGYIRKITPAEKTFMVEMDGKTMIEYQYQDLQNMDLAYAVSVHKYQGSEAPCILMPIHESQYSLLFRNLVYTAITRGKRLVVLIGSKKALHIAVRNQRMRKRYSGLLWLLQDPSEKKLPAIQIAPLPNSPEYPDWLERHFPDEV</sequence>
<dbReference type="OrthoDB" id="9803432at2"/>
<dbReference type="HAMAP" id="MF_01488">
    <property type="entry name" value="RecD2"/>
    <property type="match status" value="1"/>
</dbReference>
<evidence type="ECO:0000313" key="4">
    <source>
        <dbReference type="EMBL" id="AFC26424.1"/>
    </source>
</evidence>
<dbReference type="Gene3D" id="1.10.150.20">
    <property type="entry name" value="5' to 3' exonuclease, C-terminal subdomain"/>
    <property type="match status" value="1"/>
</dbReference>
<dbReference type="AlphaFoldDB" id="H6L6Z4"/>
<dbReference type="InterPro" id="IPR050534">
    <property type="entry name" value="Coronavir_polyprotein_1ab"/>
</dbReference>
<proteinExistence type="inferred from homology"/>
<feature type="domain" description="AAA+ ATPase" evidence="3">
    <location>
        <begin position="345"/>
        <end position="487"/>
    </location>
</feature>
<dbReference type="InterPro" id="IPR003593">
    <property type="entry name" value="AAA+_ATPase"/>
</dbReference>
<dbReference type="InterPro" id="IPR041451">
    <property type="entry name" value="RecD2_SH13"/>
</dbReference>
<dbReference type="Pfam" id="PF13604">
    <property type="entry name" value="AAA_30"/>
    <property type="match status" value="1"/>
</dbReference>
<dbReference type="CDD" id="cd18809">
    <property type="entry name" value="SF1_C_RecD"/>
    <property type="match status" value="1"/>
</dbReference>
<dbReference type="GO" id="GO:0009338">
    <property type="term" value="C:exodeoxyribonuclease V complex"/>
    <property type="evidence" value="ECO:0007669"/>
    <property type="project" value="TreeGrafter"/>
</dbReference>
<dbReference type="InterPro" id="IPR027785">
    <property type="entry name" value="UvrD-like_helicase_C"/>
</dbReference>
<dbReference type="EMBL" id="CP002831">
    <property type="protein sequence ID" value="AFC26424.1"/>
    <property type="molecule type" value="Genomic_DNA"/>
</dbReference>
<evidence type="ECO:0000313" key="5">
    <source>
        <dbReference type="Proteomes" id="UP000007519"/>
    </source>
</evidence>
<dbReference type="CDD" id="cd17933">
    <property type="entry name" value="DEXSc_RecD-like"/>
    <property type="match status" value="1"/>
</dbReference>
<dbReference type="InterPro" id="IPR055446">
    <property type="entry name" value="RecD2_N_OB"/>
</dbReference>
<dbReference type="GO" id="GO:0006310">
    <property type="term" value="P:DNA recombination"/>
    <property type="evidence" value="ECO:0007669"/>
    <property type="project" value="InterPro"/>
</dbReference>
<dbReference type="Gene3D" id="1.10.10.2220">
    <property type="match status" value="1"/>
</dbReference>
<keyword evidence="4" id="KW-0378">Hydrolase</keyword>
<evidence type="ECO:0000256" key="1">
    <source>
        <dbReference type="ARBA" id="ARBA00022741"/>
    </source>
</evidence>
<dbReference type="GO" id="GO:0008854">
    <property type="term" value="F:exodeoxyribonuclease V activity"/>
    <property type="evidence" value="ECO:0007669"/>
    <property type="project" value="UniProtKB-EC"/>
</dbReference>
<dbReference type="GO" id="GO:0017116">
    <property type="term" value="F:single-stranded DNA helicase activity"/>
    <property type="evidence" value="ECO:0007669"/>
    <property type="project" value="TreeGrafter"/>
</dbReference>
<dbReference type="GO" id="GO:0005524">
    <property type="term" value="F:ATP binding"/>
    <property type="evidence" value="ECO:0007669"/>
    <property type="project" value="UniProtKB-KW"/>
</dbReference>
<dbReference type="InterPro" id="IPR027417">
    <property type="entry name" value="P-loop_NTPase"/>
</dbReference>
<dbReference type="InterPro" id="IPR006345">
    <property type="entry name" value="RecD2"/>
</dbReference>
<dbReference type="eggNOG" id="COG0507">
    <property type="taxonomic scope" value="Bacteria"/>
</dbReference>
<dbReference type="Proteomes" id="UP000007519">
    <property type="component" value="Chromosome"/>
</dbReference>
<dbReference type="KEGG" id="sgn:SGRA_3703"/>
<gene>
    <name evidence="4" type="primary">recD</name>
    <name evidence="4" type="ordered locus">SGRA_3703</name>
</gene>
<dbReference type="SUPFAM" id="SSF47781">
    <property type="entry name" value="RuvA domain 2-like"/>
    <property type="match status" value="1"/>
</dbReference>
<dbReference type="PANTHER" id="PTHR43788:SF6">
    <property type="entry name" value="DNA HELICASE B"/>
    <property type="match status" value="1"/>
</dbReference>
<dbReference type="Gene3D" id="2.30.30.940">
    <property type="match status" value="1"/>
</dbReference>
<dbReference type="Pfam" id="PF14490">
    <property type="entry name" value="HHH_RecD2"/>
    <property type="match status" value="1"/>
</dbReference>
<dbReference type="GO" id="GO:0043139">
    <property type="term" value="F:5'-3' DNA helicase activity"/>
    <property type="evidence" value="ECO:0007669"/>
    <property type="project" value="InterPro"/>
</dbReference>
<dbReference type="InterPro" id="IPR010994">
    <property type="entry name" value="RuvA_2-like"/>
</dbReference>
<protein>
    <submittedName>
        <fullName evidence="4">Exodeoxyribonuclease V</fullName>
        <ecNumber evidence="4">3.1.11.5</ecNumber>
    </submittedName>
</protein>
<dbReference type="SUPFAM" id="SSF52540">
    <property type="entry name" value="P-loop containing nucleoside triphosphate hydrolases"/>
    <property type="match status" value="2"/>
</dbReference>
<dbReference type="InterPro" id="IPR029493">
    <property type="entry name" value="RecD2-like_HHH"/>
</dbReference>
<reference evidence="4 5" key="1">
    <citation type="journal article" date="2012" name="Stand. Genomic Sci.">
        <title>Complete genome sequencing and analysis of Saprospira grandis str. Lewin, a predatory marine bacterium.</title>
        <authorList>
            <person name="Saw J.H."/>
            <person name="Yuryev A."/>
            <person name="Kanbe M."/>
            <person name="Hou S."/>
            <person name="Young A.G."/>
            <person name="Aizawa S."/>
            <person name="Alam M."/>
        </authorList>
    </citation>
    <scope>NUCLEOTIDE SEQUENCE [LARGE SCALE GENOMIC DNA]</scope>
    <source>
        <strain evidence="4 5">Lewin</strain>
    </source>
</reference>
<dbReference type="Pfam" id="PF18335">
    <property type="entry name" value="SH3_13"/>
    <property type="match status" value="1"/>
</dbReference>
<keyword evidence="5" id="KW-1185">Reference proteome</keyword>
<dbReference type="STRING" id="984262.SGRA_3703"/>
<dbReference type="eggNOG" id="COG0272">
    <property type="taxonomic scope" value="Bacteria"/>
</dbReference>
<evidence type="ECO:0000259" key="3">
    <source>
        <dbReference type="SMART" id="SM00382"/>
    </source>
</evidence>
<dbReference type="RefSeq" id="WP_015694014.1">
    <property type="nucleotide sequence ID" value="NC_016940.1"/>
</dbReference>
<dbReference type="PANTHER" id="PTHR43788">
    <property type="entry name" value="DNA2/NAM7 HELICASE FAMILY MEMBER"/>
    <property type="match status" value="1"/>
</dbReference>
<dbReference type="SMART" id="SM00382">
    <property type="entry name" value="AAA"/>
    <property type="match status" value="1"/>
</dbReference>